<dbReference type="InterPro" id="IPR011990">
    <property type="entry name" value="TPR-like_helical_dom_sf"/>
</dbReference>
<dbReference type="SUPFAM" id="SSF48452">
    <property type="entry name" value="TPR-like"/>
    <property type="match status" value="1"/>
</dbReference>
<dbReference type="Proteomes" id="UP000541185">
    <property type="component" value="Unassembled WGS sequence"/>
</dbReference>
<proteinExistence type="predicted"/>
<keyword evidence="2" id="KW-1185">Reference proteome</keyword>
<evidence type="ECO:0000313" key="1">
    <source>
        <dbReference type="EMBL" id="NML44425.1"/>
    </source>
</evidence>
<dbReference type="RefSeq" id="WP_169418553.1">
    <property type="nucleotide sequence ID" value="NZ_JABBFX010000001.1"/>
</dbReference>
<accession>A0A848H0V4</accession>
<comment type="caution">
    <text evidence="1">The sequence shown here is derived from an EMBL/GenBank/DDBJ whole genome shotgun (WGS) entry which is preliminary data.</text>
</comment>
<dbReference type="InterPro" id="IPR019734">
    <property type="entry name" value="TPR_rpt"/>
</dbReference>
<sequence length="544" mass="60011">MKSSLPKRRLIPRWRPVSKTLETTEVESIVDQPSKKLAFDRDVFNDTVDSWRSNPTAGHLGDVIAFSPDEELRPAIARIVDEAVQKGLQASDTQRSIFAEVREEVADPDDTHLGGRLATQARVAQLRKELLVAPDNVLALLDMAQLQLAAGKQAAAKRYLFTALNLAPNGRIVLRTAARFFVHLGEFDRAHSLISRHPAAKDDPWLMASEISLAQVADRESTLLNPGRRLLRSSKRPARQLAELAGAVANREMIDGSLKEARGLLRLALEQPTDNVVAQAMIDGRLMGLNMEEPAIRRAVTQSAEALLLQAWMAGDEVASEAHALRWHAEEPFSSRPLQFLTTLYSLQGEYGKALDWVQRGLIADPSDAGLISNLSFSQAALGEEAAAEATMKRSRLVGQTWLEPYFKATEGLVALRRGQFDLAKSLYREAEQTFLKAGQDSTAALCLAHYAKFAAECGAPDAEALKMEAEDRVRKAPTIDGIIILDKLSKRPVSIPLEQEEQRRLSQWVFDPISNTLTQRLGVTARNAPGLVVEPGMPPKRKH</sequence>
<evidence type="ECO:0000313" key="2">
    <source>
        <dbReference type="Proteomes" id="UP000541185"/>
    </source>
</evidence>
<gene>
    <name evidence="1" type="ORF">HHL11_11730</name>
</gene>
<dbReference type="AlphaFoldDB" id="A0A848H0V4"/>
<name>A0A848H0V4_9BURK</name>
<dbReference type="Gene3D" id="1.25.40.10">
    <property type="entry name" value="Tetratricopeptide repeat domain"/>
    <property type="match status" value="2"/>
</dbReference>
<dbReference type="EMBL" id="JABBFX010000001">
    <property type="protein sequence ID" value="NML44425.1"/>
    <property type="molecule type" value="Genomic_DNA"/>
</dbReference>
<organism evidence="1 2">
    <name type="scientific">Ramlibacter agri</name>
    <dbReference type="NCBI Taxonomy" id="2728837"/>
    <lineage>
        <taxon>Bacteria</taxon>
        <taxon>Pseudomonadati</taxon>
        <taxon>Pseudomonadota</taxon>
        <taxon>Betaproteobacteria</taxon>
        <taxon>Burkholderiales</taxon>
        <taxon>Comamonadaceae</taxon>
        <taxon>Ramlibacter</taxon>
    </lineage>
</organism>
<evidence type="ECO:0008006" key="3">
    <source>
        <dbReference type="Google" id="ProtNLM"/>
    </source>
</evidence>
<protein>
    <recommendedName>
        <fullName evidence="3">Tetratricopeptide repeat protein</fullName>
    </recommendedName>
</protein>
<dbReference type="SMART" id="SM00028">
    <property type="entry name" value="TPR"/>
    <property type="match status" value="2"/>
</dbReference>
<reference evidence="1 2" key="1">
    <citation type="submission" date="2020-04" db="EMBL/GenBank/DDBJ databases">
        <title>Ramlibacter sp. G-1-2-2 isolated from soil.</title>
        <authorList>
            <person name="Dahal R.H."/>
        </authorList>
    </citation>
    <scope>NUCLEOTIDE SEQUENCE [LARGE SCALE GENOMIC DNA]</scope>
    <source>
        <strain evidence="1 2">G-1-2-2</strain>
    </source>
</reference>